<dbReference type="PANTHER" id="PTHR12231">
    <property type="entry name" value="CTX-RELATED TYPE I TRANSMEMBRANE PROTEIN"/>
    <property type="match status" value="1"/>
</dbReference>
<dbReference type="Proteomes" id="UP001328107">
    <property type="component" value="Unassembled WGS sequence"/>
</dbReference>
<gene>
    <name evidence="8" type="ORF">PMAYCL1PPCAC_32823</name>
</gene>
<dbReference type="SMART" id="SM00408">
    <property type="entry name" value="IGc2"/>
    <property type="match status" value="4"/>
</dbReference>
<evidence type="ECO:0000256" key="3">
    <source>
        <dbReference type="ARBA" id="ARBA00023157"/>
    </source>
</evidence>
<evidence type="ECO:0000256" key="1">
    <source>
        <dbReference type="ARBA" id="ARBA00022729"/>
    </source>
</evidence>
<name>A0AAN5DFG4_9BILA</name>
<feature type="domain" description="Ig-like" evidence="6">
    <location>
        <begin position="1"/>
        <end position="54"/>
    </location>
</feature>
<keyword evidence="4" id="KW-0393">Immunoglobulin domain</keyword>
<keyword evidence="9" id="KW-1185">Reference proteome</keyword>
<dbReference type="InterPro" id="IPR003599">
    <property type="entry name" value="Ig_sub"/>
</dbReference>
<evidence type="ECO:0000259" key="7">
    <source>
        <dbReference type="PROSITE" id="PS50853"/>
    </source>
</evidence>
<feature type="domain" description="Ig-like" evidence="6">
    <location>
        <begin position="239"/>
        <end position="316"/>
    </location>
</feature>
<dbReference type="SUPFAM" id="SSF48726">
    <property type="entry name" value="Immunoglobulin"/>
    <property type="match status" value="4"/>
</dbReference>
<feature type="domain" description="Ig-like" evidence="6">
    <location>
        <begin position="56"/>
        <end position="142"/>
    </location>
</feature>
<feature type="domain" description="Fibronectin type-III" evidence="7">
    <location>
        <begin position="321"/>
        <end position="418"/>
    </location>
</feature>
<dbReference type="InterPro" id="IPR003598">
    <property type="entry name" value="Ig_sub2"/>
</dbReference>
<dbReference type="PANTHER" id="PTHR12231:SF253">
    <property type="entry name" value="DPR-INTERACTING PROTEIN ETA, ISOFORM B-RELATED"/>
    <property type="match status" value="1"/>
</dbReference>
<dbReference type="PROSITE" id="PS50835">
    <property type="entry name" value="IG_LIKE"/>
    <property type="match status" value="4"/>
</dbReference>
<feature type="non-terminal residue" evidence="8">
    <location>
        <position position="1"/>
    </location>
</feature>
<dbReference type="InterPro" id="IPR036116">
    <property type="entry name" value="FN3_sf"/>
</dbReference>
<dbReference type="Pfam" id="PF13927">
    <property type="entry name" value="Ig_3"/>
    <property type="match status" value="3"/>
</dbReference>
<reference evidence="9" key="1">
    <citation type="submission" date="2022-10" db="EMBL/GenBank/DDBJ databases">
        <title>Genome assembly of Pristionchus species.</title>
        <authorList>
            <person name="Yoshida K."/>
            <person name="Sommer R.J."/>
        </authorList>
    </citation>
    <scope>NUCLEOTIDE SEQUENCE [LARGE SCALE GENOMIC DNA]</scope>
    <source>
        <strain evidence="9">RS5460</strain>
    </source>
</reference>
<dbReference type="SUPFAM" id="SSF49265">
    <property type="entry name" value="Fibronectin type III"/>
    <property type="match status" value="1"/>
</dbReference>
<keyword evidence="2" id="KW-0677">Repeat</keyword>
<dbReference type="PROSITE" id="PS50853">
    <property type="entry name" value="FN3"/>
    <property type="match status" value="1"/>
</dbReference>
<evidence type="ECO:0000256" key="5">
    <source>
        <dbReference type="SAM" id="Phobius"/>
    </source>
</evidence>
<keyword evidence="3" id="KW-1015">Disulfide bond</keyword>
<dbReference type="InterPro" id="IPR036179">
    <property type="entry name" value="Ig-like_dom_sf"/>
</dbReference>
<evidence type="ECO:0000313" key="9">
    <source>
        <dbReference type="Proteomes" id="UP001328107"/>
    </source>
</evidence>
<sequence length="669" mass="74857">SAVPPPEVSWMKNGKIVSGSNILSIPSVSVGHQGSYSCLSANSEGRVEAVIQLRFPKRVHFDYPPQNKTVVAGSSSFWNCHATGYPDRINYQWKFEEVNVKSTAVGLRAHTGNGELAIRDVRKEDRGWYSCHASNIFGESVTKAFLDVQYLPETLPSNAEVYTLAVGTNATLRCESDANPKVTMVNWTRNGHFVATKEEDSLDLVSVSAEDAGMYTCEMFNALGRGTPFEMHVIVAQPPSFIIKPPPEIRVKADEKLEMRCAGFADPSPIQYWIRNQERTSSEDFLIDHVAYEDDGVYECVVSNAVATVKAQTIVRVENTRPQHPSIKEVACDGDRALLIQWEEGFDGGHPQRFITYAEEIGDEEPSGMERRAETDRTEVTLDNLTPFGKYRITVEAVNKLGTANSTSFDRHVCTQLSSPEDPRLDRDRLVWQPVDGAHSYRVEVKNGGGQYVQAAEVLHPQFSISTLPRWTDDIDLRIIGLRPPFPASAPSRPVTIAMRETSQHVPLVAALSVGFIFFVLFAVIFLVARRKSSQIRRKEKHVNTSQTFHSYGGSVNPPKVIQQMYNSNPYPLANIMAEDVCEEWSEASRDHIVRCPPSTSFHGSTLPSRSRSRSIVQYDHEALSIERESVVGDMLRSKYFVSADDAHSALIDELRLARLRKEFHQSHL</sequence>
<dbReference type="AlphaFoldDB" id="A0AAN5DFG4"/>
<dbReference type="SMART" id="SM00060">
    <property type="entry name" value="FN3"/>
    <property type="match status" value="1"/>
</dbReference>
<keyword evidence="5" id="KW-0472">Membrane</keyword>
<evidence type="ECO:0000259" key="6">
    <source>
        <dbReference type="PROSITE" id="PS50835"/>
    </source>
</evidence>
<keyword evidence="5" id="KW-0812">Transmembrane</keyword>
<dbReference type="InterPro" id="IPR013783">
    <property type="entry name" value="Ig-like_fold"/>
</dbReference>
<proteinExistence type="predicted"/>
<protein>
    <submittedName>
        <fullName evidence="8">Uncharacterized protein</fullName>
    </submittedName>
</protein>
<evidence type="ECO:0000256" key="2">
    <source>
        <dbReference type="ARBA" id="ARBA00022737"/>
    </source>
</evidence>
<feature type="domain" description="Ig-like" evidence="6">
    <location>
        <begin position="152"/>
        <end position="219"/>
    </location>
</feature>
<dbReference type="InterPro" id="IPR003961">
    <property type="entry name" value="FN3_dom"/>
</dbReference>
<dbReference type="Gene3D" id="2.60.40.10">
    <property type="entry name" value="Immunoglobulins"/>
    <property type="match status" value="5"/>
</dbReference>
<dbReference type="GO" id="GO:0043005">
    <property type="term" value="C:neuron projection"/>
    <property type="evidence" value="ECO:0007669"/>
    <property type="project" value="TreeGrafter"/>
</dbReference>
<dbReference type="EMBL" id="BTRK01000006">
    <property type="protein sequence ID" value="GMR62628.1"/>
    <property type="molecule type" value="Genomic_DNA"/>
</dbReference>
<dbReference type="InterPro" id="IPR051170">
    <property type="entry name" value="Neural/epithelial_adhesion"/>
</dbReference>
<dbReference type="SMART" id="SM00409">
    <property type="entry name" value="IG"/>
    <property type="match status" value="3"/>
</dbReference>
<evidence type="ECO:0000313" key="8">
    <source>
        <dbReference type="EMBL" id="GMR62628.1"/>
    </source>
</evidence>
<dbReference type="CDD" id="cd00063">
    <property type="entry name" value="FN3"/>
    <property type="match status" value="1"/>
</dbReference>
<organism evidence="8 9">
    <name type="scientific">Pristionchus mayeri</name>
    <dbReference type="NCBI Taxonomy" id="1317129"/>
    <lineage>
        <taxon>Eukaryota</taxon>
        <taxon>Metazoa</taxon>
        <taxon>Ecdysozoa</taxon>
        <taxon>Nematoda</taxon>
        <taxon>Chromadorea</taxon>
        <taxon>Rhabditida</taxon>
        <taxon>Rhabditina</taxon>
        <taxon>Diplogasteromorpha</taxon>
        <taxon>Diplogasteroidea</taxon>
        <taxon>Neodiplogasteridae</taxon>
        <taxon>Pristionchus</taxon>
    </lineage>
</organism>
<accession>A0AAN5DFG4</accession>
<keyword evidence="1" id="KW-0732">Signal</keyword>
<keyword evidence="5" id="KW-1133">Transmembrane helix</keyword>
<feature type="transmembrane region" description="Helical" evidence="5">
    <location>
        <begin position="508"/>
        <end position="529"/>
    </location>
</feature>
<dbReference type="InterPro" id="IPR007110">
    <property type="entry name" value="Ig-like_dom"/>
</dbReference>
<evidence type="ECO:0000256" key="4">
    <source>
        <dbReference type="ARBA" id="ARBA00023319"/>
    </source>
</evidence>
<comment type="caution">
    <text evidence="8">The sequence shown here is derived from an EMBL/GenBank/DDBJ whole genome shotgun (WGS) entry which is preliminary data.</text>
</comment>